<name>A0AAV4JQI6_9GAST</name>
<dbReference type="PANTHER" id="PTHR31362">
    <property type="entry name" value="GLYCOSYLTRANSFERASE STELLO1-RELATED"/>
    <property type="match status" value="1"/>
</dbReference>
<proteinExistence type="predicted"/>
<keyword evidence="2" id="KW-1185">Reference proteome</keyword>
<evidence type="ECO:0000313" key="1">
    <source>
        <dbReference type="EMBL" id="GFS23948.1"/>
    </source>
</evidence>
<dbReference type="PANTHER" id="PTHR31362:SF0">
    <property type="entry name" value="EXOSTOSIN DOMAIN-CONTAINING PROTEIN-RELATED"/>
    <property type="match status" value="1"/>
</dbReference>
<reference evidence="1 2" key="1">
    <citation type="journal article" date="2021" name="Elife">
        <title>Chloroplast acquisition without the gene transfer in kleptoplastic sea slugs, Plakobranchus ocellatus.</title>
        <authorList>
            <person name="Maeda T."/>
            <person name="Takahashi S."/>
            <person name="Yoshida T."/>
            <person name="Shimamura S."/>
            <person name="Takaki Y."/>
            <person name="Nagai Y."/>
            <person name="Toyoda A."/>
            <person name="Suzuki Y."/>
            <person name="Arimoto A."/>
            <person name="Ishii H."/>
            <person name="Satoh N."/>
            <person name="Nishiyama T."/>
            <person name="Hasebe M."/>
            <person name="Maruyama T."/>
            <person name="Minagawa J."/>
            <person name="Obokata J."/>
            <person name="Shigenobu S."/>
        </authorList>
    </citation>
    <scope>NUCLEOTIDE SEQUENCE [LARGE SCALE GENOMIC DNA]</scope>
</reference>
<dbReference type="InterPro" id="IPR005049">
    <property type="entry name" value="STL-like"/>
</dbReference>
<evidence type="ECO:0000313" key="2">
    <source>
        <dbReference type="Proteomes" id="UP000762676"/>
    </source>
</evidence>
<dbReference type="AlphaFoldDB" id="A0AAV4JQI6"/>
<gene>
    <name evidence="1" type="ORF">ElyMa_003402700</name>
</gene>
<organism evidence="1 2">
    <name type="scientific">Elysia marginata</name>
    <dbReference type="NCBI Taxonomy" id="1093978"/>
    <lineage>
        <taxon>Eukaryota</taxon>
        <taxon>Metazoa</taxon>
        <taxon>Spiralia</taxon>
        <taxon>Lophotrochozoa</taxon>
        <taxon>Mollusca</taxon>
        <taxon>Gastropoda</taxon>
        <taxon>Heterobranchia</taxon>
        <taxon>Euthyneura</taxon>
        <taxon>Panpulmonata</taxon>
        <taxon>Sacoglossa</taxon>
        <taxon>Placobranchoidea</taxon>
        <taxon>Plakobranchidae</taxon>
        <taxon>Elysia</taxon>
    </lineage>
</organism>
<sequence>MSAGVAMGSSLCGERRCSKGKKPLCYPNCDFLDIEKQKALNFYTTDKTPVRSYTRKNIGYLYAIQHGAKVIYETDDDNRSMDKLQRFDYGPECSGLEVGGQSLFNPYHHLGQSTQWPRGFPLTAVGNDSTRRFRMNKDIKTALIQQGIVNGDPDVDATRKRADGELDVHFDHAAPTTLLLPGVFSPFDSQNTLFHYDAFWGLLLPKSTTMRVCNIWRGYWAQRLLWEVDGRLAFPPPPLSKRLPKAE</sequence>
<dbReference type="Proteomes" id="UP000762676">
    <property type="component" value="Unassembled WGS sequence"/>
</dbReference>
<comment type="caution">
    <text evidence="1">The sequence shown here is derived from an EMBL/GenBank/DDBJ whole genome shotgun (WGS) entry which is preliminary data.</text>
</comment>
<accession>A0AAV4JQI6</accession>
<dbReference type="EMBL" id="BMAT01007011">
    <property type="protein sequence ID" value="GFS23948.1"/>
    <property type="molecule type" value="Genomic_DNA"/>
</dbReference>
<protein>
    <submittedName>
        <fullName evidence="1">Conserved uncharacterized protein</fullName>
    </submittedName>
</protein>